<keyword evidence="1" id="KW-0285">Flavoprotein</keyword>
<name>W9XHG6_9EURO</name>
<dbReference type="InterPro" id="IPR002938">
    <property type="entry name" value="FAD-bd"/>
</dbReference>
<dbReference type="Pfam" id="PF01494">
    <property type="entry name" value="FAD_binding_3"/>
    <property type="match status" value="2"/>
</dbReference>
<dbReference type="Proteomes" id="UP000019471">
    <property type="component" value="Unassembled WGS sequence"/>
</dbReference>
<feature type="domain" description="FAD-binding" evidence="5">
    <location>
        <begin position="329"/>
        <end position="363"/>
    </location>
</feature>
<dbReference type="OrthoDB" id="655030at2759"/>
<organism evidence="6 7">
    <name type="scientific">Cladophialophora psammophila CBS 110553</name>
    <dbReference type="NCBI Taxonomy" id="1182543"/>
    <lineage>
        <taxon>Eukaryota</taxon>
        <taxon>Fungi</taxon>
        <taxon>Dikarya</taxon>
        <taxon>Ascomycota</taxon>
        <taxon>Pezizomycotina</taxon>
        <taxon>Eurotiomycetes</taxon>
        <taxon>Chaetothyriomycetidae</taxon>
        <taxon>Chaetothyriales</taxon>
        <taxon>Herpotrichiellaceae</taxon>
        <taxon>Cladophialophora</taxon>
    </lineage>
</organism>
<dbReference type="STRING" id="1182543.W9XHG6"/>
<dbReference type="GeneID" id="19185605"/>
<dbReference type="HOGENOM" id="CLU_009665_4_0_1"/>
<evidence type="ECO:0000256" key="3">
    <source>
        <dbReference type="ARBA" id="ARBA00023002"/>
    </source>
</evidence>
<dbReference type="eggNOG" id="KOG2614">
    <property type="taxonomic scope" value="Eukaryota"/>
</dbReference>
<dbReference type="AlphaFoldDB" id="W9XHG6"/>
<evidence type="ECO:0000313" key="6">
    <source>
        <dbReference type="EMBL" id="EXJ76361.1"/>
    </source>
</evidence>
<sequence>MVLSTRNIELAIKDDTPHRWFRNVLHIWPKYTSMAPSIAILGAGPSGLLLGRMLELANIAYVIFERDISGNESSSRAGTLDIHADSGQLALQNAGLLDQFKKLARHDAHTILADEKGKVYIRTSESDEANEDRPEIDRKDLRALLLNSVPANRVRWGLKVQHVQRDSDGLISVHFADGNIESGFRLVVGADGAWSKARNLVTSAKPQYSGLHYLTTTIDPQNPFHSIAVSLVGKGNYIAFGGGKQIVSLKLGDGSYYVGVGLRLPENWSSEYAAVLEDPKAIRRLLLNDHFNDWPKLHTDLIEHSDGTFYAWPLYAMPTESLSWRTVPGVTLIGDAAHVSTPFVGEGVNCAMTDSLQLAQQIVKHGVDDLDRAVSGYEKLMFPRAIDLISRSAKSGELFFAPDAPRGWLKTFAGIDCD</sequence>
<evidence type="ECO:0000256" key="4">
    <source>
        <dbReference type="ARBA" id="ARBA00023033"/>
    </source>
</evidence>
<reference evidence="6 7" key="1">
    <citation type="submission" date="2013-03" db="EMBL/GenBank/DDBJ databases">
        <title>The Genome Sequence of Cladophialophora psammophila CBS 110553.</title>
        <authorList>
            <consortium name="The Broad Institute Genomics Platform"/>
            <person name="Cuomo C."/>
            <person name="de Hoog S."/>
            <person name="Gorbushina A."/>
            <person name="Walker B."/>
            <person name="Young S.K."/>
            <person name="Zeng Q."/>
            <person name="Gargeya S."/>
            <person name="Fitzgerald M."/>
            <person name="Haas B."/>
            <person name="Abouelleil A."/>
            <person name="Allen A.W."/>
            <person name="Alvarado L."/>
            <person name="Arachchi H.M."/>
            <person name="Berlin A.M."/>
            <person name="Chapman S.B."/>
            <person name="Gainer-Dewar J."/>
            <person name="Goldberg J."/>
            <person name="Griggs A."/>
            <person name="Gujja S."/>
            <person name="Hansen M."/>
            <person name="Howarth C."/>
            <person name="Imamovic A."/>
            <person name="Ireland A."/>
            <person name="Larimer J."/>
            <person name="McCowan C."/>
            <person name="Murphy C."/>
            <person name="Pearson M."/>
            <person name="Poon T.W."/>
            <person name="Priest M."/>
            <person name="Roberts A."/>
            <person name="Saif S."/>
            <person name="Shea T."/>
            <person name="Sisk P."/>
            <person name="Sykes S."/>
            <person name="Wortman J."/>
            <person name="Nusbaum C."/>
            <person name="Birren B."/>
        </authorList>
    </citation>
    <scope>NUCLEOTIDE SEQUENCE [LARGE SCALE GENOMIC DNA]</scope>
    <source>
        <strain evidence="6 7">CBS 110553</strain>
    </source>
</reference>
<dbReference type="PANTHER" id="PTHR46972">
    <property type="entry name" value="MONOOXYGENASE ASQM-RELATED"/>
    <property type="match status" value="1"/>
</dbReference>
<accession>W9XHG6</accession>
<dbReference type="Gene3D" id="3.50.50.60">
    <property type="entry name" value="FAD/NAD(P)-binding domain"/>
    <property type="match status" value="1"/>
</dbReference>
<evidence type="ECO:0000259" key="5">
    <source>
        <dbReference type="Pfam" id="PF01494"/>
    </source>
</evidence>
<dbReference type="InterPro" id="IPR036188">
    <property type="entry name" value="FAD/NAD-bd_sf"/>
</dbReference>
<dbReference type="EMBL" id="AMGX01000001">
    <property type="protein sequence ID" value="EXJ76361.1"/>
    <property type="molecule type" value="Genomic_DNA"/>
</dbReference>
<evidence type="ECO:0000256" key="2">
    <source>
        <dbReference type="ARBA" id="ARBA00022827"/>
    </source>
</evidence>
<evidence type="ECO:0000256" key="1">
    <source>
        <dbReference type="ARBA" id="ARBA00022630"/>
    </source>
</evidence>
<dbReference type="GO" id="GO:0004497">
    <property type="term" value="F:monooxygenase activity"/>
    <property type="evidence" value="ECO:0007669"/>
    <property type="project" value="UniProtKB-KW"/>
</dbReference>
<dbReference type="PANTHER" id="PTHR46972:SF1">
    <property type="entry name" value="FAD DEPENDENT OXIDOREDUCTASE DOMAIN-CONTAINING PROTEIN"/>
    <property type="match status" value="1"/>
</dbReference>
<keyword evidence="7" id="KW-1185">Reference proteome</keyword>
<evidence type="ECO:0000313" key="7">
    <source>
        <dbReference type="Proteomes" id="UP000019471"/>
    </source>
</evidence>
<keyword evidence="3" id="KW-0560">Oxidoreductase</keyword>
<comment type="caution">
    <text evidence="6">The sequence shown here is derived from an EMBL/GenBank/DDBJ whole genome shotgun (WGS) entry which is preliminary data.</text>
</comment>
<gene>
    <name evidence="6" type="ORF">A1O5_00869</name>
</gene>
<dbReference type="PRINTS" id="PR00420">
    <property type="entry name" value="RNGMNOXGNASE"/>
</dbReference>
<keyword evidence="4" id="KW-0503">Monooxygenase</keyword>
<feature type="domain" description="FAD-binding" evidence="5">
    <location>
        <begin position="38"/>
        <end position="202"/>
    </location>
</feature>
<proteinExistence type="predicted"/>
<dbReference type="SUPFAM" id="SSF51905">
    <property type="entry name" value="FAD/NAD(P)-binding domain"/>
    <property type="match status" value="1"/>
</dbReference>
<dbReference type="RefSeq" id="XP_007739678.1">
    <property type="nucleotide sequence ID" value="XM_007741488.1"/>
</dbReference>
<keyword evidence="2" id="KW-0274">FAD</keyword>
<dbReference type="GO" id="GO:0071949">
    <property type="term" value="F:FAD binding"/>
    <property type="evidence" value="ECO:0007669"/>
    <property type="project" value="InterPro"/>
</dbReference>
<protein>
    <recommendedName>
        <fullName evidence="5">FAD-binding domain-containing protein</fullName>
    </recommendedName>
</protein>